<feature type="transmembrane region" description="Helical" evidence="7">
    <location>
        <begin position="281"/>
        <end position="305"/>
    </location>
</feature>
<comment type="subcellular location">
    <subcellularLocation>
        <location evidence="1">Cell membrane</location>
        <topology evidence="1">Multi-pass membrane protein</topology>
    </subcellularLocation>
</comment>
<name>A0A6G6WK53_9ACTN</name>
<evidence type="ECO:0000256" key="5">
    <source>
        <dbReference type="ARBA" id="ARBA00022989"/>
    </source>
</evidence>
<dbReference type="CDD" id="cd17321">
    <property type="entry name" value="MFS_MMR_MDR_like"/>
    <property type="match status" value="1"/>
</dbReference>
<feature type="domain" description="Major facilitator superfamily (MFS) profile" evidence="8">
    <location>
        <begin position="27"/>
        <end position="470"/>
    </location>
</feature>
<dbReference type="PROSITE" id="PS50850">
    <property type="entry name" value="MFS"/>
    <property type="match status" value="1"/>
</dbReference>
<proteinExistence type="predicted"/>
<dbReference type="Gene3D" id="1.20.1250.20">
    <property type="entry name" value="MFS general substrate transporter like domains"/>
    <property type="match status" value="1"/>
</dbReference>
<dbReference type="KEGG" id="nano:G5V58_24805"/>
<dbReference type="Proteomes" id="UP000502996">
    <property type="component" value="Chromosome"/>
</dbReference>
<dbReference type="EMBL" id="CP049257">
    <property type="protein sequence ID" value="QIG45537.1"/>
    <property type="molecule type" value="Genomic_DNA"/>
</dbReference>
<feature type="transmembrane region" description="Helical" evidence="7">
    <location>
        <begin position="214"/>
        <end position="232"/>
    </location>
</feature>
<dbReference type="InterPro" id="IPR036259">
    <property type="entry name" value="MFS_trans_sf"/>
</dbReference>
<dbReference type="GO" id="GO:0022857">
    <property type="term" value="F:transmembrane transporter activity"/>
    <property type="evidence" value="ECO:0007669"/>
    <property type="project" value="InterPro"/>
</dbReference>
<feature type="transmembrane region" description="Helical" evidence="7">
    <location>
        <begin position="60"/>
        <end position="81"/>
    </location>
</feature>
<dbReference type="SUPFAM" id="SSF103473">
    <property type="entry name" value="MFS general substrate transporter"/>
    <property type="match status" value="1"/>
</dbReference>
<dbReference type="GO" id="GO:0005886">
    <property type="term" value="C:plasma membrane"/>
    <property type="evidence" value="ECO:0007669"/>
    <property type="project" value="UniProtKB-SubCell"/>
</dbReference>
<dbReference type="RefSeq" id="WP_165238217.1">
    <property type="nucleotide sequence ID" value="NZ_CP049257.1"/>
</dbReference>
<feature type="transmembrane region" description="Helical" evidence="7">
    <location>
        <begin position="152"/>
        <end position="174"/>
    </location>
</feature>
<evidence type="ECO:0000313" key="9">
    <source>
        <dbReference type="EMBL" id="QIG45537.1"/>
    </source>
</evidence>
<feature type="transmembrane region" description="Helical" evidence="7">
    <location>
        <begin position="118"/>
        <end position="140"/>
    </location>
</feature>
<evidence type="ECO:0000256" key="3">
    <source>
        <dbReference type="ARBA" id="ARBA00022475"/>
    </source>
</evidence>
<feature type="transmembrane region" description="Helical" evidence="7">
    <location>
        <begin position="180"/>
        <end position="202"/>
    </location>
</feature>
<keyword evidence="5 7" id="KW-1133">Transmembrane helix</keyword>
<feature type="transmembrane region" description="Helical" evidence="7">
    <location>
        <begin position="446"/>
        <end position="467"/>
    </location>
</feature>
<dbReference type="InterPro" id="IPR020846">
    <property type="entry name" value="MFS_dom"/>
</dbReference>
<dbReference type="AlphaFoldDB" id="A0A6G6WK53"/>
<sequence>MTSSLTSPARTTRPVDLPDNAGRAAMGIALVLTAQLMFILDATVVNVALPKIDADLGFGPASLSWVLNGFTLAFGGLLLLGGRLGDVFGRRRMFLSGVLVFTVASLLGGLAGTPELLVGARALQGVGAAMAAPGVLALLTTSAPDEPARLRALALFGAVSSGGMSLGLLLGGFLTDIGSWRWTLFINVPIGLAILALTRRYVDETARRPGRFDVVGAISATGGAVAIVWTLINVPEHGWTSARTVLGFVLGAALLGLLAVTERRVAHPLLRPALLRSRRRLGGLAAIGLVVGGQLSMFFLAVQFIEGGLGFGPMESGLAFLPLTLGIFAMSRVTPRIMAVVGPLPMIAVGAVGLASSFAWLSTLSAGDDYLSGVFGPMLVNGLSAGLLFMPVTSIVLGGVEPEHAGAASGLLQTFQQLGGAVGLAVIVSVYAAGSVPGEFLPGARAAFLTSATMAALAGVAGVVGLYRRRTPRLEPVAEVSEEDVTPVAA</sequence>
<evidence type="ECO:0000256" key="4">
    <source>
        <dbReference type="ARBA" id="ARBA00022692"/>
    </source>
</evidence>
<evidence type="ECO:0000256" key="6">
    <source>
        <dbReference type="ARBA" id="ARBA00023136"/>
    </source>
</evidence>
<feature type="transmembrane region" description="Helical" evidence="7">
    <location>
        <begin position="418"/>
        <end position="434"/>
    </location>
</feature>
<dbReference type="InterPro" id="IPR011701">
    <property type="entry name" value="MFS"/>
</dbReference>
<accession>A0A6G6WK53</accession>
<dbReference type="PANTHER" id="PTHR42718">
    <property type="entry name" value="MAJOR FACILITATOR SUPERFAMILY MULTIDRUG TRANSPORTER MFSC"/>
    <property type="match status" value="1"/>
</dbReference>
<organism evidence="9 10">
    <name type="scientific">Nocardioides anomalus</name>
    <dbReference type="NCBI Taxonomy" id="2712223"/>
    <lineage>
        <taxon>Bacteria</taxon>
        <taxon>Bacillati</taxon>
        <taxon>Actinomycetota</taxon>
        <taxon>Actinomycetes</taxon>
        <taxon>Propionibacteriales</taxon>
        <taxon>Nocardioidaceae</taxon>
        <taxon>Nocardioides</taxon>
    </lineage>
</organism>
<evidence type="ECO:0000313" key="10">
    <source>
        <dbReference type="Proteomes" id="UP000502996"/>
    </source>
</evidence>
<evidence type="ECO:0000256" key="1">
    <source>
        <dbReference type="ARBA" id="ARBA00004651"/>
    </source>
</evidence>
<feature type="transmembrane region" description="Helical" evidence="7">
    <location>
        <begin position="21"/>
        <end position="40"/>
    </location>
</feature>
<keyword evidence="10" id="KW-1185">Reference proteome</keyword>
<gene>
    <name evidence="9" type="ORF">G5V58_24805</name>
</gene>
<dbReference type="Pfam" id="PF07690">
    <property type="entry name" value="MFS_1"/>
    <property type="match status" value="1"/>
</dbReference>
<protein>
    <submittedName>
        <fullName evidence="9">MFS transporter</fullName>
    </submittedName>
</protein>
<dbReference type="PANTHER" id="PTHR42718:SF46">
    <property type="entry name" value="BLR6921 PROTEIN"/>
    <property type="match status" value="1"/>
</dbReference>
<evidence type="ECO:0000256" key="7">
    <source>
        <dbReference type="SAM" id="Phobius"/>
    </source>
</evidence>
<feature type="transmembrane region" description="Helical" evidence="7">
    <location>
        <begin position="337"/>
        <end position="362"/>
    </location>
</feature>
<keyword evidence="3" id="KW-1003">Cell membrane</keyword>
<keyword evidence="6 7" id="KW-0472">Membrane</keyword>
<evidence type="ECO:0000256" key="2">
    <source>
        <dbReference type="ARBA" id="ARBA00022448"/>
    </source>
</evidence>
<feature type="transmembrane region" description="Helical" evidence="7">
    <location>
        <begin position="93"/>
        <end position="112"/>
    </location>
</feature>
<evidence type="ECO:0000259" key="8">
    <source>
        <dbReference type="PROSITE" id="PS50850"/>
    </source>
</evidence>
<keyword evidence="4 7" id="KW-0812">Transmembrane</keyword>
<reference evidence="9 10" key="1">
    <citation type="submission" date="2020-02" db="EMBL/GenBank/DDBJ databases">
        <title>Full genome sequence of Nocardioides sp. R-3366.</title>
        <authorList>
            <person name="Im W.-T."/>
        </authorList>
    </citation>
    <scope>NUCLEOTIDE SEQUENCE [LARGE SCALE GENOMIC DNA]</scope>
    <source>
        <strain evidence="9 10">R-3366</strain>
    </source>
</reference>
<feature type="transmembrane region" description="Helical" evidence="7">
    <location>
        <begin position="238"/>
        <end position="260"/>
    </location>
</feature>
<dbReference type="Gene3D" id="1.20.1720.10">
    <property type="entry name" value="Multidrug resistance protein D"/>
    <property type="match status" value="1"/>
</dbReference>
<feature type="transmembrane region" description="Helical" evidence="7">
    <location>
        <begin position="311"/>
        <end position="330"/>
    </location>
</feature>
<feature type="transmembrane region" description="Helical" evidence="7">
    <location>
        <begin position="374"/>
        <end position="397"/>
    </location>
</feature>
<keyword evidence="2" id="KW-0813">Transport</keyword>